<organism evidence="4 5">
    <name type="scientific">Phasianus colchicus</name>
    <name type="common">Common pheasant</name>
    <dbReference type="NCBI Taxonomy" id="9054"/>
    <lineage>
        <taxon>Eukaryota</taxon>
        <taxon>Metazoa</taxon>
        <taxon>Chordata</taxon>
        <taxon>Craniata</taxon>
        <taxon>Vertebrata</taxon>
        <taxon>Euteleostomi</taxon>
        <taxon>Archelosauria</taxon>
        <taxon>Archosauria</taxon>
        <taxon>Dinosauria</taxon>
        <taxon>Saurischia</taxon>
        <taxon>Theropoda</taxon>
        <taxon>Coelurosauria</taxon>
        <taxon>Aves</taxon>
        <taxon>Neognathae</taxon>
        <taxon>Galloanserae</taxon>
        <taxon>Galliformes</taxon>
        <taxon>Phasianidae</taxon>
        <taxon>Phasianinae</taxon>
        <taxon>Phasianus</taxon>
    </lineage>
</organism>
<feature type="compositionally biased region" description="Pro residues" evidence="1">
    <location>
        <begin position="978"/>
        <end position="995"/>
    </location>
</feature>
<feature type="compositionally biased region" description="Basic and acidic residues" evidence="1">
    <location>
        <begin position="489"/>
        <end position="509"/>
    </location>
</feature>
<feature type="domain" description="KAP NTPase" evidence="3">
    <location>
        <begin position="140"/>
        <end position="399"/>
    </location>
</feature>
<keyword evidence="2" id="KW-0812">Transmembrane</keyword>
<protein>
    <recommendedName>
        <fullName evidence="3">KAP NTPase domain-containing protein</fullName>
    </recommendedName>
</protein>
<keyword evidence="2" id="KW-1133">Transmembrane helix</keyword>
<feature type="transmembrane region" description="Helical" evidence="2">
    <location>
        <begin position="211"/>
        <end position="233"/>
    </location>
</feature>
<feature type="compositionally biased region" description="Basic and acidic residues" evidence="1">
    <location>
        <begin position="427"/>
        <end position="449"/>
    </location>
</feature>
<keyword evidence="2" id="KW-0472">Membrane</keyword>
<dbReference type="AlphaFoldDB" id="A0A669QEJ3"/>
<name>A0A669QEJ3_PHACC</name>
<dbReference type="InterPro" id="IPR052754">
    <property type="entry name" value="NTPase_KAP_P-loop"/>
</dbReference>
<feature type="compositionally biased region" description="Basic and acidic residues" evidence="1">
    <location>
        <begin position="518"/>
        <end position="664"/>
    </location>
</feature>
<evidence type="ECO:0000313" key="5">
    <source>
        <dbReference type="Proteomes" id="UP000472261"/>
    </source>
</evidence>
<accession>A0A669QEJ3</accession>
<reference evidence="4" key="1">
    <citation type="submission" date="2025-08" db="UniProtKB">
        <authorList>
            <consortium name="Ensembl"/>
        </authorList>
    </citation>
    <scope>IDENTIFICATION</scope>
</reference>
<evidence type="ECO:0000256" key="1">
    <source>
        <dbReference type="SAM" id="MobiDB-lite"/>
    </source>
</evidence>
<dbReference type="OMA" id="EHPSPYE"/>
<feature type="region of interest" description="Disordered" evidence="1">
    <location>
        <begin position="914"/>
        <end position="995"/>
    </location>
</feature>
<sequence>MERCSSGSLEEHRALLDVGPPHSDGDSDGDSDGCECEWEEHEAPQDLLYSRCLARTLCDAAAPLTVGIFAPCPHRLQGMLQHLEASMHSHSALLQRRSARSGRPPPRTARGWGLLQALFLLTLFRPVLRRPARDPRRPPPNISFIFVRFSAWHYVGCDRLWAGLISALCRSVRRRFGPWPLAVFHVAGAAPRHGGPGGREWELRTAACVKAGAIVGLLLLGSALLLLALAAPWLREHRVLGAVGVALSSASGSGLLAALLAVLRRVAVSERSRVERWSDREKFEAQLGFMSKVRAEVEGLSAFIAAMEVFERRRLRVVMEISALERCGAERCAGVLEAVNTLLADPEAPFISVLAMEPGVVVQCLEGSAALRGVGGNAYVYLRRTVGVPFWVPSMEHRQRMREVRRALGGGHPADRNGHPGWSDGHPVQREEHPVHLKGNPVDHKERPGRGNGHPMQREEHLHHEEHLLSQEQHPLQLEEHPVQSSGHPVRDEEHPQQEEHPVNHEQHPLHHGGHPLPYEEHPLPHEEHPSPHEKHPSLHEEHPHHEEHPVPHEEHPSPYEEHPLPHVEHPHHEKHPSPYEEHPHHKEHSLPYKEHPSPYEEHPLPHVEHPHHGEHPSPYEEHPLPCEEHPSHHKEHPVPCKEHPSPYEEHPVPHAEHPAPHEEHPWVRVAERQTRRCVRAALRSLHDPQGALCRFVPSDGAQLRRILSIVPITVRLLLHRCAPHGRGGAGGAEEICGAGGGAVIPHGMDSCGAGRCGAEEIYGMEGCGVMPHGMESCGAGRCGVGGCGVEEIYGVETGGMEPHGMESCGVEEICGAERHRTEPSGTKRHGMEPRGAEMDGTESRVTKICGAEEPYGVKSSGAEIYGAESHWMEPYGAEICGAEELYGVEIQGTEPHRTESYGVEPDRIEPYDVAPHCLLPHSPTTPGCPPHSLPPDTSTPHNPSLHNPTPPNLTLPALPPPNPAPDSPPVLVLSPYIPSPHKPTPPKLPPHNPT</sequence>
<feature type="compositionally biased region" description="Basic and acidic residues" evidence="1">
    <location>
        <begin position="830"/>
        <end position="844"/>
    </location>
</feature>
<dbReference type="Proteomes" id="UP000472261">
    <property type="component" value="Unplaced"/>
</dbReference>
<dbReference type="PANTHER" id="PTHR22674:SF4">
    <property type="entry name" value="NTPASE KAP FAMILY P-LOOP DOMAIN-CONTAINING PROTEIN 1"/>
    <property type="match status" value="1"/>
</dbReference>
<feature type="compositionally biased region" description="Basic and acidic residues" evidence="1">
    <location>
        <begin position="1"/>
        <end position="15"/>
    </location>
</feature>
<reference evidence="4" key="2">
    <citation type="submission" date="2025-09" db="UniProtKB">
        <authorList>
            <consortium name="Ensembl"/>
        </authorList>
    </citation>
    <scope>IDENTIFICATION</scope>
</reference>
<feature type="region of interest" description="Disordered" evidence="1">
    <location>
        <begin position="822"/>
        <end position="844"/>
    </location>
</feature>
<evidence type="ECO:0000313" key="4">
    <source>
        <dbReference type="Ensembl" id="ENSPCLP00000016643.1"/>
    </source>
</evidence>
<dbReference type="InterPro" id="IPR011646">
    <property type="entry name" value="KAP_P-loop"/>
</dbReference>
<feature type="region of interest" description="Disordered" evidence="1">
    <location>
        <begin position="408"/>
        <end position="460"/>
    </location>
</feature>
<evidence type="ECO:0000259" key="3">
    <source>
        <dbReference type="Pfam" id="PF07693"/>
    </source>
</evidence>
<feature type="compositionally biased region" description="Pro residues" evidence="1">
    <location>
        <begin position="949"/>
        <end position="969"/>
    </location>
</feature>
<proteinExistence type="predicted"/>
<feature type="transmembrane region" description="Helical" evidence="2">
    <location>
        <begin position="239"/>
        <end position="263"/>
    </location>
</feature>
<dbReference type="Pfam" id="PF07693">
    <property type="entry name" value="KAP_NTPase"/>
    <property type="match status" value="1"/>
</dbReference>
<feature type="compositionally biased region" description="Acidic residues" evidence="1">
    <location>
        <begin position="26"/>
        <end position="36"/>
    </location>
</feature>
<evidence type="ECO:0000256" key="2">
    <source>
        <dbReference type="SAM" id="Phobius"/>
    </source>
</evidence>
<dbReference type="PANTHER" id="PTHR22674">
    <property type="entry name" value="NTPASE, KAP FAMILY P-LOOP DOMAIN-CONTAINING 1"/>
    <property type="match status" value="1"/>
</dbReference>
<dbReference type="Ensembl" id="ENSPCLT00000022036.1">
    <property type="protein sequence ID" value="ENSPCLP00000016643.1"/>
    <property type="gene ID" value="ENSPCLG00000013667.1"/>
</dbReference>
<keyword evidence="5" id="KW-1185">Reference proteome</keyword>
<feature type="region of interest" description="Disordered" evidence="1">
    <location>
        <begin position="1"/>
        <end position="36"/>
    </location>
</feature>
<feature type="region of interest" description="Disordered" evidence="1">
    <location>
        <begin position="478"/>
        <end position="664"/>
    </location>
</feature>